<feature type="transmembrane region" description="Helical" evidence="10">
    <location>
        <begin position="6"/>
        <end position="24"/>
    </location>
</feature>
<name>A0A1Y4LDL7_9FIRM</name>
<comment type="similarity">
    <text evidence="2 9">Belongs to the membrane-bound acyltransferase family.</text>
</comment>
<evidence type="ECO:0000256" key="6">
    <source>
        <dbReference type="ARBA" id="ARBA00022989"/>
    </source>
</evidence>
<dbReference type="PIRSF" id="PIRSF016636">
    <property type="entry name" value="AlgI_DltB"/>
    <property type="match status" value="1"/>
</dbReference>
<keyword evidence="7 9" id="KW-0472">Membrane</keyword>
<feature type="transmembrane region" description="Helical" evidence="10">
    <location>
        <begin position="31"/>
        <end position="46"/>
    </location>
</feature>
<accession>A0A1Y4LDL7</accession>
<dbReference type="GO" id="GO:0042121">
    <property type="term" value="P:alginic acid biosynthetic process"/>
    <property type="evidence" value="ECO:0007669"/>
    <property type="project" value="InterPro"/>
</dbReference>
<proteinExistence type="inferred from homology"/>
<sequence>MLFNSYLFMLIFLPLCTAGWYFCAKRGTPRLGTLFLLALSLWFYAANDVRGLILLLVSAVVNWLIGRRLTQSPKKPLLVLGLILNLGTLGVLKYTNFVLENVSSLTGTTIGPVSLLLPLGISFFTFQQVAYLVDAYQGKAERYTLDEYALFVSFFPYVTSGPIAFHSEIIPQLRDPKRRTLDWENIARGLTLVSYGLAKKVLLADTLGKAVSAAWTDVSSLSTSTALVAMLSYTFQLYFDFSGYCDIATGAARMIGLDLPRNFDSPYRSCSITAFWKTWHMTMTRFFTRYLYIPLGGSRRGFVRTCINTLVVFLVSGLWHGASWTFIIWGGLHGLALTLSKIRDRYTDKRLPRPLGWLITFLFVNIAWVFFRAPSLTAALTFLSKFFSGWTRLPYTLYSCFMTTELKVVNQVLGLQSETLGLTATVFFLVLSLVLCLMPRNALDRTLGERFQPSGIQLAVSSILLVWAILSFTGVSTFLYFNF</sequence>
<feature type="transmembrane region" description="Helical" evidence="10">
    <location>
        <begin position="326"/>
        <end position="342"/>
    </location>
</feature>
<keyword evidence="4 9" id="KW-0808">Transferase</keyword>
<gene>
    <name evidence="11" type="ORF">B5F17_01920</name>
</gene>
<comment type="caution">
    <text evidence="11">The sequence shown here is derived from an EMBL/GenBank/DDBJ whole genome shotgun (WGS) entry which is preliminary data.</text>
</comment>
<feature type="transmembrane region" description="Helical" evidence="10">
    <location>
        <begin position="458"/>
        <end position="481"/>
    </location>
</feature>
<evidence type="ECO:0000256" key="8">
    <source>
        <dbReference type="ARBA" id="ARBA00023315"/>
    </source>
</evidence>
<evidence type="ECO:0000313" key="11">
    <source>
        <dbReference type="EMBL" id="OUP53990.1"/>
    </source>
</evidence>
<evidence type="ECO:0000256" key="9">
    <source>
        <dbReference type="PIRNR" id="PIRNR016636"/>
    </source>
</evidence>
<keyword evidence="6 10" id="KW-1133">Transmembrane helix</keyword>
<dbReference type="InterPro" id="IPR051085">
    <property type="entry name" value="MB_O-acyltransferase"/>
</dbReference>
<evidence type="ECO:0000256" key="4">
    <source>
        <dbReference type="ARBA" id="ARBA00022679"/>
    </source>
</evidence>
<evidence type="ECO:0000256" key="3">
    <source>
        <dbReference type="ARBA" id="ARBA00022475"/>
    </source>
</evidence>
<dbReference type="PANTHER" id="PTHR13285">
    <property type="entry name" value="ACYLTRANSFERASE"/>
    <property type="match status" value="1"/>
</dbReference>
<protein>
    <recommendedName>
        <fullName evidence="13">Membrane-bound O-acyltransferase family protein</fullName>
    </recommendedName>
</protein>
<organism evidence="11 12">
    <name type="scientific">Butyricicoccus pullicaecorum</name>
    <dbReference type="NCBI Taxonomy" id="501571"/>
    <lineage>
        <taxon>Bacteria</taxon>
        <taxon>Bacillati</taxon>
        <taxon>Bacillota</taxon>
        <taxon>Clostridia</taxon>
        <taxon>Eubacteriales</taxon>
        <taxon>Butyricicoccaceae</taxon>
        <taxon>Butyricicoccus</taxon>
    </lineage>
</organism>
<keyword evidence="3 9" id="KW-1003">Cell membrane</keyword>
<evidence type="ECO:0000313" key="12">
    <source>
        <dbReference type="Proteomes" id="UP000195897"/>
    </source>
</evidence>
<feature type="transmembrane region" description="Helical" evidence="10">
    <location>
        <begin position="77"/>
        <end position="95"/>
    </location>
</feature>
<evidence type="ECO:0000256" key="10">
    <source>
        <dbReference type="SAM" id="Phobius"/>
    </source>
</evidence>
<keyword evidence="8 9" id="KW-0012">Acyltransferase</keyword>
<comment type="subcellular location">
    <subcellularLocation>
        <location evidence="1">Cell membrane</location>
        <topology evidence="1">Multi-pass membrane protein</topology>
    </subcellularLocation>
</comment>
<evidence type="ECO:0000256" key="7">
    <source>
        <dbReference type="ARBA" id="ARBA00023136"/>
    </source>
</evidence>
<dbReference type="InterPro" id="IPR028362">
    <property type="entry name" value="AlgI"/>
</dbReference>
<evidence type="ECO:0000256" key="2">
    <source>
        <dbReference type="ARBA" id="ARBA00010323"/>
    </source>
</evidence>
<dbReference type="PANTHER" id="PTHR13285:SF23">
    <property type="entry name" value="TEICHOIC ACID D-ALANYLTRANSFERASE"/>
    <property type="match status" value="1"/>
</dbReference>
<reference evidence="12" key="1">
    <citation type="submission" date="2017-04" db="EMBL/GenBank/DDBJ databases">
        <title>Function of individual gut microbiota members based on whole genome sequencing of pure cultures obtained from chicken caecum.</title>
        <authorList>
            <person name="Medvecky M."/>
            <person name="Cejkova D."/>
            <person name="Polansky O."/>
            <person name="Karasova D."/>
            <person name="Kubasova T."/>
            <person name="Cizek A."/>
            <person name="Rychlik I."/>
        </authorList>
    </citation>
    <scope>NUCLEOTIDE SEQUENCE [LARGE SCALE GENOMIC DNA]</scope>
    <source>
        <strain evidence="12">An180</strain>
    </source>
</reference>
<dbReference type="InterPro" id="IPR004299">
    <property type="entry name" value="MBOAT_fam"/>
</dbReference>
<keyword evidence="5 10" id="KW-0812">Transmembrane</keyword>
<dbReference type="GO" id="GO:0016746">
    <property type="term" value="F:acyltransferase activity"/>
    <property type="evidence" value="ECO:0007669"/>
    <property type="project" value="UniProtKB-KW"/>
</dbReference>
<evidence type="ECO:0000256" key="5">
    <source>
        <dbReference type="ARBA" id="ARBA00022692"/>
    </source>
</evidence>
<feature type="transmembrane region" description="Helical" evidence="10">
    <location>
        <begin position="115"/>
        <end position="133"/>
    </location>
</feature>
<feature type="transmembrane region" description="Helical" evidence="10">
    <location>
        <begin position="420"/>
        <end position="438"/>
    </location>
</feature>
<dbReference type="AlphaFoldDB" id="A0A1Y4LDL7"/>
<evidence type="ECO:0008006" key="13">
    <source>
        <dbReference type="Google" id="ProtNLM"/>
    </source>
</evidence>
<dbReference type="EMBL" id="NFKK01000002">
    <property type="protein sequence ID" value="OUP53990.1"/>
    <property type="molecule type" value="Genomic_DNA"/>
</dbReference>
<dbReference type="InterPro" id="IPR024194">
    <property type="entry name" value="Ac/AlaTfrase_AlgI/DltB"/>
</dbReference>
<evidence type="ECO:0000256" key="1">
    <source>
        <dbReference type="ARBA" id="ARBA00004651"/>
    </source>
</evidence>
<dbReference type="Proteomes" id="UP000195897">
    <property type="component" value="Unassembled WGS sequence"/>
</dbReference>
<dbReference type="Pfam" id="PF03062">
    <property type="entry name" value="MBOAT"/>
    <property type="match status" value="1"/>
</dbReference>
<dbReference type="GO" id="GO:0005886">
    <property type="term" value="C:plasma membrane"/>
    <property type="evidence" value="ECO:0007669"/>
    <property type="project" value="UniProtKB-SubCell"/>
</dbReference>
<dbReference type="PIRSF" id="PIRSF500217">
    <property type="entry name" value="AlgI"/>
    <property type="match status" value="1"/>
</dbReference>